<dbReference type="EMBL" id="CAJOBJ010167142">
    <property type="protein sequence ID" value="CAF4868804.1"/>
    <property type="molecule type" value="Genomic_DNA"/>
</dbReference>
<evidence type="ECO:0000313" key="1">
    <source>
        <dbReference type="EMBL" id="CAF4868804.1"/>
    </source>
</evidence>
<reference evidence="1" key="1">
    <citation type="submission" date="2021-02" db="EMBL/GenBank/DDBJ databases">
        <authorList>
            <person name="Nowell W R."/>
        </authorList>
    </citation>
    <scope>NUCLEOTIDE SEQUENCE</scope>
</reference>
<proteinExistence type="predicted"/>
<dbReference type="Proteomes" id="UP000681720">
    <property type="component" value="Unassembled WGS sequence"/>
</dbReference>
<accession>A0A8S3BXH0</accession>
<feature type="non-terminal residue" evidence="1">
    <location>
        <position position="1"/>
    </location>
</feature>
<dbReference type="AlphaFoldDB" id="A0A8S3BXH0"/>
<organism evidence="1 2">
    <name type="scientific">Rotaria magnacalcarata</name>
    <dbReference type="NCBI Taxonomy" id="392030"/>
    <lineage>
        <taxon>Eukaryota</taxon>
        <taxon>Metazoa</taxon>
        <taxon>Spiralia</taxon>
        <taxon>Gnathifera</taxon>
        <taxon>Rotifera</taxon>
        <taxon>Eurotatoria</taxon>
        <taxon>Bdelloidea</taxon>
        <taxon>Philodinida</taxon>
        <taxon>Philodinidae</taxon>
        <taxon>Rotaria</taxon>
    </lineage>
</organism>
<sequence>SALAEKTHPSIINVLIDPSSGRVQQEHGWLTRSKM</sequence>
<protein>
    <submittedName>
        <fullName evidence="1">Uncharacterized protein</fullName>
    </submittedName>
</protein>
<gene>
    <name evidence="1" type="ORF">GIL414_LOCUS50272</name>
</gene>
<evidence type="ECO:0000313" key="2">
    <source>
        <dbReference type="Proteomes" id="UP000681720"/>
    </source>
</evidence>
<comment type="caution">
    <text evidence="1">The sequence shown here is derived from an EMBL/GenBank/DDBJ whole genome shotgun (WGS) entry which is preliminary data.</text>
</comment>
<name>A0A8S3BXH0_9BILA</name>